<dbReference type="KEGG" id="sdyn:Mal52_13560"/>
<gene>
    <name evidence="1" type="ORF">Mal52_13560</name>
</gene>
<dbReference type="RefSeq" id="WP_145374888.1">
    <property type="nucleotide sequence ID" value="NZ_CP036276.1"/>
</dbReference>
<dbReference type="EMBL" id="CP036276">
    <property type="protein sequence ID" value="QDU42887.1"/>
    <property type="molecule type" value="Genomic_DNA"/>
</dbReference>
<sequence>MTENRVYAVEGDAAELIESQVADRVAALMEKLATDDATRQAVSKNDAKLLQEFDKIRDQLACSDDTDLSITSLISIQNDGAGLEPGTILILVTLGPPLVEHVVGPVAVHVCTSVWDNFILPELVRWFKKFEPK</sequence>
<name>A0A517ZKA2_9PLAN</name>
<protein>
    <submittedName>
        <fullName evidence="1">Uncharacterized protein</fullName>
    </submittedName>
</protein>
<reference evidence="1 2" key="1">
    <citation type="submission" date="2019-02" db="EMBL/GenBank/DDBJ databases">
        <title>Deep-cultivation of Planctomycetes and their phenomic and genomic characterization uncovers novel biology.</title>
        <authorList>
            <person name="Wiegand S."/>
            <person name="Jogler M."/>
            <person name="Boedeker C."/>
            <person name="Pinto D."/>
            <person name="Vollmers J."/>
            <person name="Rivas-Marin E."/>
            <person name="Kohn T."/>
            <person name="Peeters S.H."/>
            <person name="Heuer A."/>
            <person name="Rast P."/>
            <person name="Oberbeckmann S."/>
            <person name="Bunk B."/>
            <person name="Jeske O."/>
            <person name="Meyerdierks A."/>
            <person name="Storesund J.E."/>
            <person name="Kallscheuer N."/>
            <person name="Luecker S."/>
            <person name="Lage O.M."/>
            <person name="Pohl T."/>
            <person name="Merkel B.J."/>
            <person name="Hornburger P."/>
            <person name="Mueller R.-W."/>
            <person name="Bruemmer F."/>
            <person name="Labrenz M."/>
            <person name="Spormann A.M."/>
            <person name="Op den Camp H."/>
            <person name="Overmann J."/>
            <person name="Amann R."/>
            <person name="Jetten M.S.M."/>
            <person name="Mascher T."/>
            <person name="Medema M.H."/>
            <person name="Devos D.P."/>
            <person name="Kaster A.-K."/>
            <person name="Ovreas L."/>
            <person name="Rohde M."/>
            <person name="Galperin M.Y."/>
            <person name="Jogler C."/>
        </authorList>
    </citation>
    <scope>NUCLEOTIDE SEQUENCE [LARGE SCALE GENOMIC DNA]</scope>
    <source>
        <strain evidence="1 2">Mal52</strain>
    </source>
</reference>
<keyword evidence="2" id="KW-1185">Reference proteome</keyword>
<dbReference type="AlphaFoldDB" id="A0A517ZKA2"/>
<accession>A0A517ZKA2</accession>
<dbReference type="Proteomes" id="UP000319383">
    <property type="component" value="Chromosome"/>
</dbReference>
<proteinExistence type="predicted"/>
<organism evidence="1 2">
    <name type="scientific">Symmachiella dynata</name>
    <dbReference type="NCBI Taxonomy" id="2527995"/>
    <lineage>
        <taxon>Bacteria</taxon>
        <taxon>Pseudomonadati</taxon>
        <taxon>Planctomycetota</taxon>
        <taxon>Planctomycetia</taxon>
        <taxon>Planctomycetales</taxon>
        <taxon>Planctomycetaceae</taxon>
        <taxon>Symmachiella</taxon>
    </lineage>
</organism>
<evidence type="ECO:0000313" key="2">
    <source>
        <dbReference type="Proteomes" id="UP000319383"/>
    </source>
</evidence>
<evidence type="ECO:0000313" key="1">
    <source>
        <dbReference type="EMBL" id="QDU42887.1"/>
    </source>
</evidence>